<organism evidence="2 3">
    <name type="scientific">Cercospora berteroae</name>
    <dbReference type="NCBI Taxonomy" id="357750"/>
    <lineage>
        <taxon>Eukaryota</taxon>
        <taxon>Fungi</taxon>
        <taxon>Dikarya</taxon>
        <taxon>Ascomycota</taxon>
        <taxon>Pezizomycotina</taxon>
        <taxon>Dothideomycetes</taxon>
        <taxon>Dothideomycetidae</taxon>
        <taxon>Mycosphaerellales</taxon>
        <taxon>Mycosphaerellaceae</taxon>
        <taxon>Cercospora</taxon>
    </lineage>
</organism>
<gene>
    <name evidence="2" type="ORF">CBER1_07607</name>
</gene>
<proteinExistence type="predicted"/>
<dbReference type="OrthoDB" id="504663at2759"/>
<keyword evidence="3" id="KW-1185">Reference proteome</keyword>
<dbReference type="Gene3D" id="2.120.10.10">
    <property type="match status" value="1"/>
</dbReference>
<dbReference type="AlphaFoldDB" id="A0A2S6BTV3"/>
<protein>
    <recommendedName>
        <fullName evidence="1">Sialidase domain-containing protein</fullName>
    </recommendedName>
</protein>
<dbReference type="InterPro" id="IPR011040">
    <property type="entry name" value="Sialidase"/>
</dbReference>
<dbReference type="CDD" id="cd15482">
    <property type="entry name" value="Sialidase_non-viral"/>
    <property type="match status" value="1"/>
</dbReference>
<accession>A0A2S6BTV3</accession>
<name>A0A2S6BTV3_9PEZI</name>
<comment type="caution">
    <text evidence="2">The sequence shown here is derived from an EMBL/GenBank/DDBJ whole genome shotgun (WGS) entry which is preliminary data.</text>
</comment>
<evidence type="ECO:0000313" key="3">
    <source>
        <dbReference type="Proteomes" id="UP000237631"/>
    </source>
</evidence>
<dbReference type="Proteomes" id="UP000237631">
    <property type="component" value="Unassembled WGS sequence"/>
</dbReference>
<reference evidence="3" key="1">
    <citation type="journal article" date="2017" name="bioRxiv">
        <title>Conservation of a gene cluster reveals novel cercosporin biosynthetic mechanisms and extends production to the genus Colletotrichum.</title>
        <authorList>
            <person name="de Jonge R."/>
            <person name="Ebert M.K."/>
            <person name="Huitt-Roehl C.R."/>
            <person name="Pal P."/>
            <person name="Suttle J.C."/>
            <person name="Spanner R.E."/>
            <person name="Neubauer J.D."/>
            <person name="Jurick W.M.II."/>
            <person name="Stott K.A."/>
            <person name="Secor G.A."/>
            <person name="Thomma B.P.H.J."/>
            <person name="Van de Peer Y."/>
            <person name="Townsend C.A."/>
            <person name="Bolton M.D."/>
        </authorList>
    </citation>
    <scope>NUCLEOTIDE SEQUENCE [LARGE SCALE GENOMIC DNA]</scope>
    <source>
        <strain evidence="3">CBS538.71</strain>
    </source>
</reference>
<evidence type="ECO:0000313" key="2">
    <source>
        <dbReference type="EMBL" id="PPJ50908.1"/>
    </source>
</evidence>
<dbReference type="Pfam" id="PF13088">
    <property type="entry name" value="BNR_2"/>
    <property type="match status" value="1"/>
</dbReference>
<feature type="domain" description="Sialidase" evidence="1">
    <location>
        <begin position="78"/>
        <end position="400"/>
    </location>
</feature>
<dbReference type="PANTHER" id="PTHR43752:SF2">
    <property type="entry name" value="BNR_ASP-BOX REPEAT FAMILY PROTEIN"/>
    <property type="match status" value="1"/>
</dbReference>
<dbReference type="SUPFAM" id="SSF50939">
    <property type="entry name" value="Sialidases"/>
    <property type="match status" value="1"/>
</dbReference>
<dbReference type="InterPro" id="IPR036278">
    <property type="entry name" value="Sialidase_sf"/>
</dbReference>
<dbReference type="EMBL" id="PNEN01001772">
    <property type="protein sequence ID" value="PPJ50908.1"/>
    <property type="molecule type" value="Genomic_DNA"/>
</dbReference>
<sequence length="422" mass="47471">MPTLVTKVHTQAIRQLSVEHFRFVEQATKMAAIFEEPAPDFENFVLTPKSHPVQHTECFIPAATPQCHASNLLILDNGEMLCAWFGGMQEGKPDISIYLSRRSIGSTSWTKAKKVTFDTTRSEQNPVLFQTPSGEVWLLYTSQHLGDQDSAFVKKQVSADRGNSWSKPEALFTEPGTFIRQPVVVLESGSWVVPTFRCRSEPGERWVGNDDISVIRISHDQGKTWIEKEVPNSFGAVHMEIKQLKDRSYLALFRSRWADFVYKATSPNGIDWSEPTPTTLPNPNAGICFDVLPSGRVLAVYNHSSRLNAQGRREGLYDDIAAADDVRSNQTSKHAGKEAFWGAPRAPLCLGWSDDDGKSWKHRILEEGDGYCMTNNSEQKLNRELSYPSMVSGEDVMVHIAFTFWRQGIKYVQLSPEIVNSL</sequence>
<dbReference type="PANTHER" id="PTHR43752">
    <property type="entry name" value="BNR/ASP-BOX REPEAT FAMILY PROTEIN"/>
    <property type="match status" value="1"/>
</dbReference>
<evidence type="ECO:0000259" key="1">
    <source>
        <dbReference type="Pfam" id="PF13088"/>
    </source>
</evidence>